<dbReference type="EMBL" id="BKCG01000005">
    <property type="protein sequence ID" value="GER59988.1"/>
    <property type="molecule type" value="Genomic_DNA"/>
</dbReference>
<evidence type="ECO:0000256" key="2">
    <source>
        <dbReference type="ARBA" id="ARBA00023125"/>
    </source>
</evidence>
<proteinExistence type="predicted"/>
<keyword evidence="3" id="KW-0804">Transcription</keyword>
<dbReference type="SMART" id="SM00344">
    <property type="entry name" value="HTH_ASNC"/>
    <property type="match status" value="1"/>
</dbReference>
<comment type="caution">
    <text evidence="5">The sequence shown here is derived from an EMBL/GenBank/DDBJ whole genome shotgun (WGS) entry which is preliminary data.</text>
</comment>
<dbReference type="InterPro" id="IPR011008">
    <property type="entry name" value="Dimeric_a/b-barrel"/>
</dbReference>
<sequence>MVDFKMNIDSLNWKILDLLQKNARMSNAEIGRKVGISSPAVSERIKKMEDAGLIKGYHAVVSPYVANYQLKAIITVRAFMGKLKPFLDKLTTFDEVLNCYRITGNENIVMEVILKNQRHLEVFIDQLIIYGETKTQIVLSHVVAHNSIKPLK</sequence>
<dbReference type="InterPro" id="IPR019888">
    <property type="entry name" value="Tscrpt_reg_AsnC-like"/>
</dbReference>
<evidence type="ECO:0000259" key="4">
    <source>
        <dbReference type="PROSITE" id="PS50956"/>
    </source>
</evidence>
<evidence type="ECO:0000256" key="3">
    <source>
        <dbReference type="ARBA" id="ARBA00023163"/>
    </source>
</evidence>
<gene>
    <name evidence="5" type="ORF">ULMA_20960</name>
</gene>
<accession>A0A5J4J1W0</accession>
<organism evidence="5 6">
    <name type="scientific">Patiriisocius marinus</name>
    <dbReference type="NCBI Taxonomy" id="1397112"/>
    <lineage>
        <taxon>Bacteria</taxon>
        <taxon>Pseudomonadati</taxon>
        <taxon>Bacteroidota</taxon>
        <taxon>Flavobacteriia</taxon>
        <taxon>Flavobacteriales</taxon>
        <taxon>Flavobacteriaceae</taxon>
        <taxon>Patiriisocius</taxon>
    </lineage>
</organism>
<dbReference type="Pfam" id="PF13412">
    <property type="entry name" value="HTH_24"/>
    <property type="match status" value="1"/>
</dbReference>
<dbReference type="InterPro" id="IPR000485">
    <property type="entry name" value="AsnC-type_HTH_dom"/>
</dbReference>
<dbReference type="InterPro" id="IPR036388">
    <property type="entry name" value="WH-like_DNA-bd_sf"/>
</dbReference>
<dbReference type="SUPFAM" id="SSF54909">
    <property type="entry name" value="Dimeric alpha+beta barrel"/>
    <property type="match status" value="1"/>
</dbReference>
<dbReference type="PRINTS" id="PR00033">
    <property type="entry name" value="HTHASNC"/>
</dbReference>
<dbReference type="InterPro" id="IPR019885">
    <property type="entry name" value="Tscrpt_reg_HTH_AsnC-type_CS"/>
</dbReference>
<evidence type="ECO:0000313" key="5">
    <source>
        <dbReference type="EMBL" id="GER59988.1"/>
    </source>
</evidence>
<keyword evidence="2" id="KW-0238">DNA-binding</keyword>
<evidence type="ECO:0000313" key="6">
    <source>
        <dbReference type="Proteomes" id="UP000326509"/>
    </source>
</evidence>
<dbReference type="AlphaFoldDB" id="A0A5J4J1W0"/>
<evidence type="ECO:0000256" key="1">
    <source>
        <dbReference type="ARBA" id="ARBA00023015"/>
    </source>
</evidence>
<keyword evidence="1" id="KW-0805">Transcription regulation</keyword>
<dbReference type="InterPro" id="IPR019887">
    <property type="entry name" value="Tscrpt_reg_AsnC/Lrp_C"/>
</dbReference>
<name>A0A5J4J1W0_9FLAO</name>
<dbReference type="PANTHER" id="PTHR30154">
    <property type="entry name" value="LEUCINE-RESPONSIVE REGULATORY PROTEIN"/>
    <property type="match status" value="1"/>
</dbReference>
<dbReference type="Pfam" id="PF01037">
    <property type="entry name" value="AsnC_trans_reg"/>
    <property type="match status" value="1"/>
</dbReference>
<feature type="domain" description="HTH asnC-type" evidence="4">
    <location>
        <begin position="8"/>
        <end position="69"/>
    </location>
</feature>
<dbReference type="PANTHER" id="PTHR30154:SF53">
    <property type="entry name" value="HTH-TYPE TRANSCRIPTIONAL REGULATOR LRPC"/>
    <property type="match status" value="1"/>
</dbReference>
<reference evidence="5 6" key="1">
    <citation type="submission" date="2019-08" db="EMBL/GenBank/DDBJ databases">
        <title>Draft genome sequence of Ulvibacter marinus type strain NBRC 109484.</title>
        <authorList>
            <person name="Kawano K."/>
            <person name="Ushijima N."/>
            <person name="Kihara M."/>
            <person name="Itoh H."/>
        </authorList>
    </citation>
    <scope>NUCLEOTIDE SEQUENCE [LARGE SCALE GENOMIC DNA]</scope>
    <source>
        <strain evidence="5 6">NBRC 109484</strain>
    </source>
</reference>
<dbReference type="Gene3D" id="1.10.10.10">
    <property type="entry name" value="Winged helix-like DNA-binding domain superfamily/Winged helix DNA-binding domain"/>
    <property type="match status" value="1"/>
</dbReference>
<keyword evidence="6" id="KW-1185">Reference proteome</keyword>
<dbReference type="SUPFAM" id="SSF46785">
    <property type="entry name" value="Winged helix' DNA-binding domain"/>
    <property type="match status" value="1"/>
</dbReference>
<dbReference type="GO" id="GO:0043200">
    <property type="term" value="P:response to amino acid"/>
    <property type="evidence" value="ECO:0007669"/>
    <property type="project" value="TreeGrafter"/>
</dbReference>
<dbReference type="InterPro" id="IPR011991">
    <property type="entry name" value="ArsR-like_HTH"/>
</dbReference>
<dbReference type="GO" id="GO:0043565">
    <property type="term" value="F:sequence-specific DNA binding"/>
    <property type="evidence" value="ECO:0007669"/>
    <property type="project" value="InterPro"/>
</dbReference>
<dbReference type="CDD" id="cd00090">
    <property type="entry name" value="HTH_ARSR"/>
    <property type="match status" value="1"/>
</dbReference>
<dbReference type="Gene3D" id="3.30.70.920">
    <property type="match status" value="1"/>
</dbReference>
<protein>
    <submittedName>
        <fullName evidence="5">AsnC family transcriptional regulator</fullName>
    </submittedName>
</protein>
<dbReference type="GO" id="GO:0005829">
    <property type="term" value="C:cytosol"/>
    <property type="evidence" value="ECO:0007669"/>
    <property type="project" value="TreeGrafter"/>
</dbReference>
<dbReference type="PROSITE" id="PS00519">
    <property type="entry name" value="HTH_ASNC_1"/>
    <property type="match status" value="1"/>
</dbReference>
<dbReference type="GO" id="GO:0006355">
    <property type="term" value="P:regulation of DNA-templated transcription"/>
    <property type="evidence" value="ECO:0007669"/>
    <property type="project" value="UniProtKB-ARBA"/>
</dbReference>
<dbReference type="Proteomes" id="UP000326509">
    <property type="component" value="Unassembled WGS sequence"/>
</dbReference>
<dbReference type="PROSITE" id="PS50956">
    <property type="entry name" value="HTH_ASNC_2"/>
    <property type="match status" value="1"/>
</dbReference>
<dbReference type="InterPro" id="IPR036390">
    <property type="entry name" value="WH_DNA-bd_sf"/>
</dbReference>